<sequence>MTLYLSLLGKSSIAALQATDPLVGVPSHERSSLQRQDTIYFANDRKGSIVEMSSIVDAASPSSSPLRSLMSAESVTAPIQSTTERIGSPIQEQQQQQQQQQLQQQQQQQEQQQLLQQQQQEQQQLLQQQQLQQHSNYSSCNNSSSSYNSNSSNNYSNQSHSYNDNSHNSVRQHRQRPRQLHQRKLLCGKPCAN</sequence>
<keyword evidence="4" id="KW-1185">Reference proteome</keyword>
<feature type="compositionally biased region" description="Low complexity" evidence="2">
    <location>
        <begin position="136"/>
        <end position="169"/>
    </location>
</feature>
<dbReference type="EMBL" id="JAHQIW010005995">
    <property type="protein sequence ID" value="KAJ1367754.1"/>
    <property type="molecule type" value="Genomic_DNA"/>
</dbReference>
<accession>A0AAD5R210</accession>
<keyword evidence="1" id="KW-0175">Coiled coil</keyword>
<reference evidence="3" key="1">
    <citation type="submission" date="2021-06" db="EMBL/GenBank/DDBJ databases">
        <title>Parelaphostrongylus tenuis whole genome reference sequence.</title>
        <authorList>
            <person name="Garwood T.J."/>
            <person name="Larsen P.A."/>
            <person name="Fountain-Jones N.M."/>
            <person name="Garbe J.R."/>
            <person name="Macchietto M.G."/>
            <person name="Kania S.A."/>
            <person name="Gerhold R.W."/>
            <person name="Richards J.E."/>
            <person name="Wolf T.M."/>
        </authorList>
    </citation>
    <scope>NUCLEOTIDE SEQUENCE</scope>
    <source>
        <strain evidence="3">MNPRO001-30</strain>
        <tissue evidence="3">Meninges</tissue>
    </source>
</reference>
<proteinExistence type="predicted"/>
<feature type="coiled-coil region" evidence="1">
    <location>
        <begin position="90"/>
        <end position="132"/>
    </location>
</feature>
<feature type="region of interest" description="Disordered" evidence="2">
    <location>
        <begin position="136"/>
        <end position="193"/>
    </location>
</feature>
<dbReference type="AlphaFoldDB" id="A0AAD5R210"/>
<evidence type="ECO:0000256" key="2">
    <source>
        <dbReference type="SAM" id="MobiDB-lite"/>
    </source>
</evidence>
<feature type="compositionally biased region" description="Basic residues" evidence="2">
    <location>
        <begin position="170"/>
        <end position="186"/>
    </location>
</feature>
<organism evidence="3 4">
    <name type="scientific">Parelaphostrongylus tenuis</name>
    <name type="common">Meningeal worm</name>
    <dbReference type="NCBI Taxonomy" id="148309"/>
    <lineage>
        <taxon>Eukaryota</taxon>
        <taxon>Metazoa</taxon>
        <taxon>Ecdysozoa</taxon>
        <taxon>Nematoda</taxon>
        <taxon>Chromadorea</taxon>
        <taxon>Rhabditida</taxon>
        <taxon>Rhabditina</taxon>
        <taxon>Rhabditomorpha</taxon>
        <taxon>Strongyloidea</taxon>
        <taxon>Metastrongylidae</taxon>
        <taxon>Parelaphostrongylus</taxon>
    </lineage>
</organism>
<evidence type="ECO:0000256" key="1">
    <source>
        <dbReference type="SAM" id="Coils"/>
    </source>
</evidence>
<comment type="caution">
    <text evidence="3">The sequence shown here is derived from an EMBL/GenBank/DDBJ whole genome shotgun (WGS) entry which is preliminary data.</text>
</comment>
<dbReference type="Proteomes" id="UP001196413">
    <property type="component" value="Unassembled WGS sequence"/>
</dbReference>
<evidence type="ECO:0000313" key="3">
    <source>
        <dbReference type="EMBL" id="KAJ1367754.1"/>
    </source>
</evidence>
<name>A0AAD5R210_PARTN</name>
<protein>
    <submittedName>
        <fullName evidence="3">Uncharacterized protein</fullName>
    </submittedName>
</protein>
<gene>
    <name evidence="3" type="ORF">KIN20_028739</name>
</gene>
<evidence type="ECO:0000313" key="4">
    <source>
        <dbReference type="Proteomes" id="UP001196413"/>
    </source>
</evidence>